<keyword evidence="1" id="KW-0472">Membrane</keyword>
<dbReference type="SUPFAM" id="SSF46785">
    <property type="entry name" value="Winged helix' DNA-binding domain"/>
    <property type="match status" value="1"/>
</dbReference>
<dbReference type="AlphaFoldDB" id="A1RSV2"/>
<evidence type="ECO:0000313" key="2">
    <source>
        <dbReference type="EMBL" id="ABL88034.1"/>
    </source>
</evidence>
<feature type="transmembrane region" description="Helical" evidence="1">
    <location>
        <begin position="228"/>
        <end position="246"/>
    </location>
</feature>
<organism evidence="2 3">
    <name type="scientific">Pyrobaculum islandicum (strain DSM 4184 / JCM 9189 / GEO3)</name>
    <dbReference type="NCBI Taxonomy" id="384616"/>
    <lineage>
        <taxon>Archaea</taxon>
        <taxon>Thermoproteota</taxon>
        <taxon>Thermoprotei</taxon>
        <taxon>Thermoproteales</taxon>
        <taxon>Thermoproteaceae</taxon>
        <taxon>Pyrobaculum</taxon>
    </lineage>
</organism>
<reference evidence="2" key="1">
    <citation type="submission" date="2006-12" db="EMBL/GenBank/DDBJ databases">
        <title>Complete sequence of Pyrobaculum islandicum DSM 4184.</title>
        <authorList>
            <person name="Copeland A."/>
            <person name="Lucas S."/>
            <person name="Lapidus A."/>
            <person name="Barry K."/>
            <person name="Detter J.C."/>
            <person name="Glavina del Rio T."/>
            <person name="Dalin E."/>
            <person name="Tice H."/>
            <person name="Pitluck S."/>
            <person name="Meincke L."/>
            <person name="Brettin T."/>
            <person name="Bruce D."/>
            <person name="Han C."/>
            <person name="Tapia R."/>
            <person name="Gilna P."/>
            <person name="Schmutz J."/>
            <person name="Larimer F."/>
            <person name="Land M."/>
            <person name="Hauser L."/>
            <person name="Kyrpides N."/>
            <person name="Mikhailova N."/>
            <person name="Cozen A.E."/>
            <person name="Fitz-Gibbon S.T."/>
            <person name="House C.H."/>
            <person name="Saltikov C."/>
            <person name="Lowe T."/>
            <person name="Richardson P."/>
        </authorList>
    </citation>
    <scope>NUCLEOTIDE SEQUENCE [LARGE SCALE GENOMIC DNA]</scope>
    <source>
        <strain evidence="2">DSM 4184</strain>
    </source>
</reference>
<keyword evidence="1" id="KW-1133">Transmembrane helix</keyword>
<keyword evidence="3" id="KW-1185">Reference proteome</keyword>
<sequence length="249" mass="27720">MLLLHREGPMTLTKLRTSLNISASVLLFELSALENLGVVKREESLVRLTDLGEKVASIISTLEPLKSLTLPPTASLRPLVIWLLLSPHLHITTLVILTTWILALIVGALQNPPLTLFGVTYVGYYLPLSIRLSIYHSLAISLSSIAVIILTTYILSRKRIKPLKTIVGVIPLALYPSTHLTLVQIAYSLEFVYLITLSQILLFLTLLLTATMYATMYSLEVGTTYEQTLIHALIVFFVIPALLYMIPIR</sequence>
<dbReference type="STRING" id="384616.Pisl_0858"/>
<dbReference type="InterPro" id="IPR036388">
    <property type="entry name" value="WH-like_DNA-bd_sf"/>
</dbReference>
<proteinExistence type="predicted"/>
<protein>
    <submittedName>
        <fullName evidence="2">Transcriptional regulator, ArsR family</fullName>
    </submittedName>
</protein>
<accession>A1RSV2</accession>
<feature type="transmembrane region" description="Helical" evidence="1">
    <location>
        <begin position="134"/>
        <end position="155"/>
    </location>
</feature>
<dbReference type="Gene3D" id="1.10.10.10">
    <property type="entry name" value="Winged helix-like DNA-binding domain superfamily/Winged helix DNA-binding domain"/>
    <property type="match status" value="1"/>
</dbReference>
<dbReference type="eggNOG" id="arCOG05573">
    <property type="taxonomic scope" value="Archaea"/>
</dbReference>
<gene>
    <name evidence="2" type="ordered locus">Pisl_0858</name>
</gene>
<evidence type="ECO:0000313" key="3">
    <source>
        <dbReference type="Proteomes" id="UP000002595"/>
    </source>
</evidence>
<evidence type="ECO:0000256" key="1">
    <source>
        <dbReference type="SAM" id="Phobius"/>
    </source>
</evidence>
<feature type="transmembrane region" description="Helical" evidence="1">
    <location>
        <begin position="193"/>
        <end position="216"/>
    </location>
</feature>
<name>A1RSV2_PYRIL</name>
<dbReference type="HOGENOM" id="CLU_097419_0_0_2"/>
<dbReference type="EMBL" id="CP000504">
    <property type="protein sequence ID" value="ABL88034.1"/>
    <property type="molecule type" value="Genomic_DNA"/>
</dbReference>
<dbReference type="InterPro" id="IPR036390">
    <property type="entry name" value="WH_DNA-bd_sf"/>
</dbReference>
<feature type="transmembrane region" description="Helical" evidence="1">
    <location>
        <begin position="79"/>
        <end position="109"/>
    </location>
</feature>
<dbReference type="Proteomes" id="UP000002595">
    <property type="component" value="Chromosome"/>
</dbReference>
<dbReference type="KEGG" id="pis:Pisl_0858"/>
<keyword evidence="1" id="KW-0812">Transmembrane</keyword>